<comment type="function">
    <text evidence="4">Activates KDO (a required 8-carbon sugar) for incorporation into bacterial lipopolysaccharide in Gram-negative bacteria.</text>
</comment>
<evidence type="ECO:0000313" key="5">
    <source>
        <dbReference type="EMBL" id="QDU37437.1"/>
    </source>
</evidence>
<dbReference type="PANTHER" id="PTHR42866:SF2">
    <property type="entry name" value="3-DEOXY-MANNO-OCTULOSONATE CYTIDYLYLTRANSFERASE, MITOCHONDRIAL"/>
    <property type="match status" value="1"/>
</dbReference>
<dbReference type="HAMAP" id="MF_00057">
    <property type="entry name" value="KdsB"/>
    <property type="match status" value="1"/>
</dbReference>
<dbReference type="KEGG" id="mri:Mal4_17490"/>
<evidence type="ECO:0000256" key="2">
    <source>
        <dbReference type="ARBA" id="ARBA00022695"/>
    </source>
</evidence>
<evidence type="ECO:0000256" key="1">
    <source>
        <dbReference type="ARBA" id="ARBA00022679"/>
    </source>
</evidence>
<dbReference type="InterPro" id="IPR029044">
    <property type="entry name" value="Nucleotide-diphossugar_trans"/>
</dbReference>
<protein>
    <recommendedName>
        <fullName evidence="4">3-deoxy-manno-octulosonate cytidylyltransferase</fullName>
        <ecNumber evidence="4">2.7.7.38</ecNumber>
    </recommendedName>
    <alternativeName>
        <fullName evidence="4">CMP-2-keto-3-deoxyoctulosonic acid synthase</fullName>
        <shortName evidence="4">CKS</shortName>
        <shortName evidence="4">CMP-KDO synthase</shortName>
    </alternativeName>
</protein>
<dbReference type="CDD" id="cd02517">
    <property type="entry name" value="CMP-KDO-Synthetase"/>
    <property type="match status" value="1"/>
</dbReference>
<name>A0A517Z4T1_9PLAN</name>
<dbReference type="AlphaFoldDB" id="A0A517Z4T1"/>
<keyword evidence="3 4" id="KW-0448">Lipopolysaccharide biosynthesis</keyword>
<keyword evidence="6" id="KW-1185">Reference proteome</keyword>
<dbReference type="PANTHER" id="PTHR42866">
    <property type="entry name" value="3-DEOXY-MANNO-OCTULOSONATE CYTIDYLYLTRANSFERASE"/>
    <property type="match status" value="1"/>
</dbReference>
<dbReference type="OrthoDB" id="9815559at2"/>
<dbReference type="GO" id="GO:0033468">
    <property type="term" value="P:CMP-keto-3-deoxy-D-manno-octulosonic acid biosynthetic process"/>
    <property type="evidence" value="ECO:0007669"/>
    <property type="project" value="UniProtKB-UniRule"/>
</dbReference>
<dbReference type="EMBL" id="CP036275">
    <property type="protein sequence ID" value="QDU37437.1"/>
    <property type="molecule type" value="Genomic_DNA"/>
</dbReference>
<gene>
    <name evidence="5" type="primary">kpsU</name>
    <name evidence="4" type="synonym">kdsB</name>
    <name evidence="5" type="ORF">Mal4_17490</name>
</gene>
<dbReference type="EC" id="2.7.7.38" evidence="4"/>
<dbReference type="InterPro" id="IPR004528">
    <property type="entry name" value="KdsB"/>
</dbReference>
<dbReference type="Gene3D" id="3.90.550.10">
    <property type="entry name" value="Spore Coat Polysaccharide Biosynthesis Protein SpsA, Chain A"/>
    <property type="match status" value="1"/>
</dbReference>
<sequence>MKTYGIIPARLDSTRLPGKMLLQETGKPVIQHTWEAASRSESLDEVIIATDSPEIAEAANRFGARVEMTGVHPTGTDRIAEVVRRSCPDAEAIVNVQGDEPEIAPETIDTLVEALRSHPESEMATLATPIRELAVLLDRSCVKVVCAADGRAMYFSRLPIPGIQGREPSEILGAGAADDPYALEPPWLLHLGIYAYRREFLLAFTEMPASRLENLENLEQLRALEAGASLHVAVVSHRAVGIDTSEDYARFVERQRARADGDA</sequence>
<keyword evidence="1 4" id="KW-0808">Transferase</keyword>
<dbReference type="NCBIfam" id="TIGR00466">
    <property type="entry name" value="kdsB"/>
    <property type="match status" value="1"/>
</dbReference>
<dbReference type="UniPathway" id="UPA00358">
    <property type="reaction ID" value="UER00476"/>
</dbReference>
<dbReference type="InterPro" id="IPR003329">
    <property type="entry name" value="Cytidylyl_trans"/>
</dbReference>
<dbReference type="RefSeq" id="WP_145368266.1">
    <property type="nucleotide sequence ID" value="NZ_CP036275.1"/>
</dbReference>
<dbReference type="Proteomes" id="UP000320496">
    <property type="component" value="Chromosome"/>
</dbReference>
<proteinExistence type="inferred from homology"/>
<dbReference type="GO" id="GO:0009103">
    <property type="term" value="P:lipopolysaccharide biosynthetic process"/>
    <property type="evidence" value="ECO:0007669"/>
    <property type="project" value="UniProtKB-UniRule"/>
</dbReference>
<organism evidence="5 6">
    <name type="scientific">Maioricimonas rarisocia</name>
    <dbReference type="NCBI Taxonomy" id="2528026"/>
    <lineage>
        <taxon>Bacteria</taxon>
        <taxon>Pseudomonadati</taxon>
        <taxon>Planctomycetota</taxon>
        <taxon>Planctomycetia</taxon>
        <taxon>Planctomycetales</taxon>
        <taxon>Planctomycetaceae</taxon>
        <taxon>Maioricimonas</taxon>
    </lineage>
</organism>
<evidence type="ECO:0000313" key="6">
    <source>
        <dbReference type="Proteomes" id="UP000320496"/>
    </source>
</evidence>
<dbReference type="GO" id="GO:0005829">
    <property type="term" value="C:cytosol"/>
    <property type="evidence" value="ECO:0007669"/>
    <property type="project" value="TreeGrafter"/>
</dbReference>
<dbReference type="Pfam" id="PF02348">
    <property type="entry name" value="CTP_transf_3"/>
    <property type="match status" value="1"/>
</dbReference>
<dbReference type="SUPFAM" id="SSF53448">
    <property type="entry name" value="Nucleotide-diphospho-sugar transferases"/>
    <property type="match status" value="1"/>
</dbReference>
<accession>A0A517Z4T1</accession>
<comment type="catalytic activity">
    <reaction evidence="4">
        <text>3-deoxy-alpha-D-manno-oct-2-ulosonate + CTP = CMP-3-deoxy-beta-D-manno-octulosonate + diphosphate</text>
        <dbReference type="Rhea" id="RHEA:23448"/>
        <dbReference type="ChEBI" id="CHEBI:33019"/>
        <dbReference type="ChEBI" id="CHEBI:37563"/>
        <dbReference type="ChEBI" id="CHEBI:85986"/>
        <dbReference type="ChEBI" id="CHEBI:85987"/>
        <dbReference type="EC" id="2.7.7.38"/>
    </reaction>
</comment>
<comment type="similarity">
    <text evidence="4">Belongs to the KdsB family.</text>
</comment>
<keyword evidence="4" id="KW-0963">Cytoplasm</keyword>
<comment type="pathway">
    <text evidence="4">Nucleotide-sugar biosynthesis; CMP-3-deoxy-D-manno-octulosonate biosynthesis; CMP-3-deoxy-D-manno-octulosonate from 3-deoxy-D-manno-octulosonate and CTP: step 1/1.</text>
</comment>
<dbReference type="NCBIfam" id="NF003952">
    <property type="entry name" value="PRK05450.1-5"/>
    <property type="match status" value="1"/>
</dbReference>
<evidence type="ECO:0000256" key="4">
    <source>
        <dbReference type="HAMAP-Rule" id="MF_00057"/>
    </source>
</evidence>
<dbReference type="GO" id="GO:0008690">
    <property type="term" value="F:3-deoxy-manno-octulosonate cytidylyltransferase activity"/>
    <property type="evidence" value="ECO:0007669"/>
    <property type="project" value="UniProtKB-UniRule"/>
</dbReference>
<comment type="subcellular location">
    <subcellularLocation>
        <location evidence="4">Cytoplasm</location>
    </subcellularLocation>
</comment>
<keyword evidence="2 4" id="KW-0548">Nucleotidyltransferase</keyword>
<evidence type="ECO:0000256" key="3">
    <source>
        <dbReference type="ARBA" id="ARBA00022985"/>
    </source>
</evidence>
<reference evidence="5 6" key="1">
    <citation type="submission" date="2019-02" db="EMBL/GenBank/DDBJ databases">
        <title>Deep-cultivation of Planctomycetes and their phenomic and genomic characterization uncovers novel biology.</title>
        <authorList>
            <person name="Wiegand S."/>
            <person name="Jogler M."/>
            <person name="Boedeker C."/>
            <person name="Pinto D."/>
            <person name="Vollmers J."/>
            <person name="Rivas-Marin E."/>
            <person name="Kohn T."/>
            <person name="Peeters S.H."/>
            <person name="Heuer A."/>
            <person name="Rast P."/>
            <person name="Oberbeckmann S."/>
            <person name="Bunk B."/>
            <person name="Jeske O."/>
            <person name="Meyerdierks A."/>
            <person name="Storesund J.E."/>
            <person name="Kallscheuer N."/>
            <person name="Luecker S."/>
            <person name="Lage O.M."/>
            <person name="Pohl T."/>
            <person name="Merkel B.J."/>
            <person name="Hornburger P."/>
            <person name="Mueller R.-W."/>
            <person name="Bruemmer F."/>
            <person name="Labrenz M."/>
            <person name="Spormann A.M."/>
            <person name="Op den Camp H."/>
            <person name="Overmann J."/>
            <person name="Amann R."/>
            <person name="Jetten M.S.M."/>
            <person name="Mascher T."/>
            <person name="Medema M.H."/>
            <person name="Devos D.P."/>
            <person name="Kaster A.-K."/>
            <person name="Ovreas L."/>
            <person name="Rohde M."/>
            <person name="Galperin M.Y."/>
            <person name="Jogler C."/>
        </authorList>
    </citation>
    <scope>NUCLEOTIDE SEQUENCE [LARGE SCALE GENOMIC DNA]</scope>
    <source>
        <strain evidence="5 6">Mal4</strain>
    </source>
</reference>